<keyword evidence="2" id="KW-1185">Reference proteome</keyword>
<accession>A0A1T5PCQ4</accession>
<evidence type="ECO:0000313" key="2">
    <source>
        <dbReference type="Proteomes" id="UP000000819"/>
    </source>
</evidence>
<evidence type="ECO:0000313" key="1">
    <source>
        <dbReference type="EMBL" id="SKD10682.1"/>
    </source>
</evidence>
<dbReference type="InParanoid" id="A0A1T5PCQ4"/>
<dbReference type="KEGG" id="ecu:ECU02_0235"/>
<dbReference type="RefSeq" id="NP_001402569.1">
    <property type="nucleotide sequence ID" value="NM_001415295.1"/>
</dbReference>
<gene>
    <name evidence="1" type="ordered locus">ECU02_0235</name>
</gene>
<dbReference type="Proteomes" id="UP000000819">
    <property type="component" value="Chromosome II"/>
</dbReference>
<reference evidence="1 2" key="2">
    <citation type="journal article" date="2009" name="BMC Genomics">
        <title>Identification of transcriptional signals in Encephalitozoon cuniculi widespread among Microsporidia phylum: support for accurate structural genome annotation.</title>
        <authorList>
            <person name="Peyretaillade E."/>
            <person name="Goncalves O."/>
            <person name="Terrat S."/>
            <person name="Dugat-Bony E."/>
            <person name="Wincker P."/>
            <person name="Cornman R.S."/>
            <person name="Evans J.D."/>
            <person name="Delbac F."/>
            <person name="Peyret P."/>
        </authorList>
    </citation>
    <scope>NUCLEOTIDE SEQUENCE [LARGE SCALE GENOMIC DNA]</scope>
    <source>
        <strain evidence="1 2">GB-M1</strain>
    </source>
</reference>
<name>A0A1T5PCQ4_ENCCU</name>
<dbReference type="AlphaFoldDB" id="A0A1T5PCQ4"/>
<sequence length="57" mass="6815">MVQRPLKNVKLHKKPTKYKRILKRAKSESELITKEINKGIIEKYRSLYEKKKSSSLK</sequence>
<dbReference type="OrthoDB" id="2192723at2759"/>
<dbReference type="GeneID" id="77136314"/>
<proteinExistence type="predicted"/>
<reference evidence="1 2" key="1">
    <citation type="journal article" date="2001" name="Nature">
        <title>Genome sequence and gene compaction of the eukaryote parasite Encephalitozoon cuniculi.</title>
        <authorList>
            <person name="Katinka M.D."/>
            <person name="Duprat S."/>
            <person name="Cornillot E."/>
            <person name="Metenier G."/>
            <person name="Thomarat F."/>
            <person name="Prensier G."/>
            <person name="Barbe V."/>
            <person name="Peyretaillade E."/>
            <person name="Brottier P."/>
            <person name="Wincker P."/>
            <person name="Delbac F."/>
            <person name="El Alaoui H."/>
            <person name="Peyret P."/>
            <person name="Saurin W."/>
            <person name="Gouy M."/>
            <person name="Weissenbach J."/>
            <person name="Vivares C.P."/>
        </authorList>
    </citation>
    <scope>NUCLEOTIDE SEQUENCE [LARGE SCALE GENOMIC DNA]</scope>
    <source>
        <strain evidence="1 2">GB-M1</strain>
    </source>
</reference>
<dbReference type="EMBL" id="AL590442">
    <property type="protein sequence ID" value="SKD10682.1"/>
    <property type="molecule type" value="Genomic_DNA"/>
</dbReference>
<protein>
    <submittedName>
        <fullName evidence="1">ECU02_0235 protein</fullName>
    </submittedName>
</protein>
<organism evidence="1 2">
    <name type="scientific">Encephalitozoon cuniculi (strain GB-M1)</name>
    <name type="common">Microsporidian parasite</name>
    <dbReference type="NCBI Taxonomy" id="284813"/>
    <lineage>
        <taxon>Eukaryota</taxon>
        <taxon>Fungi</taxon>
        <taxon>Fungi incertae sedis</taxon>
        <taxon>Microsporidia</taxon>
        <taxon>Unikaryonidae</taxon>
        <taxon>Encephalitozoon</taxon>
    </lineage>
</organism>